<dbReference type="PANTHER" id="PTHR30055">
    <property type="entry name" value="HTH-TYPE TRANSCRIPTIONAL REGULATOR RUTR"/>
    <property type="match status" value="1"/>
</dbReference>
<dbReference type="InterPro" id="IPR009057">
    <property type="entry name" value="Homeodomain-like_sf"/>
</dbReference>
<protein>
    <submittedName>
        <fullName evidence="4">TetR family transcriptional regulator</fullName>
    </submittedName>
</protein>
<evidence type="ECO:0000256" key="1">
    <source>
        <dbReference type="ARBA" id="ARBA00023125"/>
    </source>
</evidence>
<accession>A0ABQ2GWJ9</accession>
<evidence type="ECO:0000256" key="2">
    <source>
        <dbReference type="PROSITE-ProRule" id="PRU00335"/>
    </source>
</evidence>
<dbReference type="PANTHER" id="PTHR30055:SF119">
    <property type="entry name" value="NALC"/>
    <property type="match status" value="1"/>
</dbReference>
<dbReference type="Gene3D" id="1.10.357.10">
    <property type="entry name" value="Tetracycline Repressor, domain 2"/>
    <property type="match status" value="1"/>
</dbReference>
<dbReference type="SUPFAM" id="SSF46689">
    <property type="entry name" value="Homeodomain-like"/>
    <property type="match status" value="1"/>
</dbReference>
<feature type="domain" description="HTH tetR-type" evidence="3">
    <location>
        <begin position="30"/>
        <end position="90"/>
    </location>
</feature>
<organism evidence="4 5">
    <name type="scientific">Pseudomonas asuensis</name>
    <dbReference type="NCBI Taxonomy" id="1825787"/>
    <lineage>
        <taxon>Bacteria</taxon>
        <taxon>Pseudomonadati</taxon>
        <taxon>Pseudomonadota</taxon>
        <taxon>Gammaproteobacteria</taxon>
        <taxon>Pseudomonadales</taxon>
        <taxon>Pseudomonadaceae</taxon>
        <taxon>Pseudomonas</taxon>
    </lineage>
</organism>
<sequence>MAIKFPDVTICLSIAIQVSDHGRRMRTKSPSKRREIVDAATKVFMEVGFDQTSMSEIASRVGGSKATLYNYFSSKEELFAECIRANAAKHFEPLFEFLPLDADLPTMLERFGNEYVRIIIQPEIMQGRRLVLSGAGSSKVGSIYYENGPKIGWSRMAEVLRNAMDNGLLQRSDPWVAALHLKALLEAEFHEQAMLALEPVIDPSRIGPAVQRAVAIFLKGYRPGI</sequence>
<dbReference type="PRINTS" id="PR00455">
    <property type="entry name" value="HTHTETR"/>
</dbReference>
<dbReference type="Pfam" id="PF14246">
    <property type="entry name" value="TetR_C_7"/>
    <property type="match status" value="1"/>
</dbReference>
<dbReference type="InterPro" id="IPR039536">
    <property type="entry name" value="TetR_C_Proteobacteria"/>
</dbReference>
<dbReference type="InterPro" id="IPR050109">
    <property type="entry name" value="HTH-type_TetR-like_transc_reg"/>
</dbReference>
<reference evidence="5" key="1">
    <citation type="journal article" date="2019" name="Int. J. Syst. Evol. Microbiol.">
        <title>The Global Catalogue of Microorganisms (GCM) 10K type strain sequencing project: providing services to taxonomists for standard genome sequencing and annotation.</title>
        <authorList>
            <consortium name="The Broad Institute Genomics Platform"/>
            <consortium name="The Broad Institute Genome Sequencing Center for Infectious Disease"/>
            <person name="Wu L."/>
            <person name="Ma J."/>
        </authorList>
    </citation>
    <scope>NUCLEOTIDE SEQUENCE [LARGE SCALE GENOMIC DNA]</scope>
    <source>
        <strain evidence="5">JCM 13501</strain>
    </source>
</reference>
<evidence type="ECO:0000313" key="4">
    <source>
        <dbReference type="EMBL" id="GGM17235.1"/>
    </source>
</evidence>
<feature type="DNA-binding region" description="H-T-H motif" evidence="2">
    <location>
        <begin position="53"/>
        <end position="72"/>
    </location>
</feature>
<name>A0ABQ2GWJ9_9PSED</name>
<dbReference type="Pfam" id="PF00440">
    <property type="entry name" value="TetR_N"/>
    <property type="match status" value="1"/>
</dbReference>
<proteinExistence type="predicted"/>
<gene>
    <name evidence="4" type="ORF">GCM10009425_30300</name>
</gene>
<dbReference type="PROSITE" id="PS50977">
    <property type="entry name" value="HTH_TETR_2"/>
    <property type="match status" value="1"/>
</dbReference>
<evidence type="ECO:0000259" key="3">
    <source>
        <dbReference type="PROSITE" id="PS50977"/>
    </source>
</evidence>
<evidence type="ECO:0000313" key="5">
    <source>
        <dbReference type="Proteomes" id="UP000616499"/>
    </source>
</evidence>
<keyword evidence="5" id="KW-1185">Reference proteome</keyword>
<dbReference type="Proteomes" id="UP000616499">
    <property type="component" value="Unassembled WGS sequence"/>
</dbReference>
<dbReference type="EMBL" id="BMNW01000006">
    <property type="protein sequence ID" value="GGM17235.1"/>
    <property type="molecule type" value="Genomic_DNA"/>
</dbReference>
<comment type="caution">
    <text evidence="4">The sequence shown here is derived from an EMBL/GenBank/DDBJ whole genome shotgun (WGS) entry which is preliminary data.</text>
</comment>
<keyword evidence="1 2" id="KW-0238">DNA-binding</keyword>
<dbReference type="InterPro" id="IPR001647">
    <property type="entry name" value="HTH_TetR"/>
</dbReference>